<evidence type="ECO:0000256" key="2">
    <source>
        <dbReference type="ARBA" id="ARBA00022679"/>
    </source>
</evidence>
<dbReference type="Gene3D" id="3.40.50.150">
    <property type="entry name" value="Vaccinia Virus protein VP39"/>
    <property type="match status" value="1"/>
</dbReference>
<protein>
    <submittedName>
        <fullName evidence="7">S-adenosyl-L-methionine-dependent methyltransferase</fullName>
    </submittedName>
</protein>
<organism evidence="7 8">
    <name type="scientific">Dendryphion nanum</name>
    <dbReference type="NCBI Taxonomy" id="256645"/>
    <lineage>
        <taxon>Eukaryota</taxon>
        <taxon>Fungi</taxon>
        <taxon>Dikarya</taxon>
        <taxon>Ascomycota</taxon>
        <taxon>Pezizomycotina</taxon>
        <taxon>Dothideomycetes</taxon>
        <taxon>Pleosporomycetidae</taxon>
        <taxon>Pleosporales</taxon>
        <taxon>Torulaceae</taxon>
        <taxon>Dendryphion</taxon>
    </lineage>
</organism>
<dbReference type="PIRSF" id="PIRSF005739">
    <property type="entry name" value="O-mtase"/>
    <property type="match status" value="1"/>
</dbReference>
<name>A0A9P9IX43_9PLEO</name>
<evidence type="ECO:0000313" key="7">
    <source>
        <dbReference type="EMBL" id="KAH7138903.1"/>
    </source>
</evidence>
<dbReference type="InterPro" id="IPR036388">
    <property type="entry name" value="WH-like_DNA-bd_sf"/>
</dbReference>
<feature type="domain" description="O-methyltransferase dimerisation" evidence="6">
    <location>
        <begin position="53"/>
        <end position="109"/>
    </location>
</feature>
<keyword evidence="3" id="KW-0949">S-adenosyl-L-methionine</keyword>
<gene>
    <name evidence="7" type="ORF">B0J11DRAFT_28059</name>
</gene>
<dbReference type="InterPro" id="IPR036390">
    <property type="entry name" value="WH_DNA-bd_sf"/>
</dbReference>
<dbReference type="Pfam" id="PF00891">
    <property type="entry name" value="Methyltransf_2"/>
    <property type="match status" value="1"/>
</dbReference>
<dbReference type="GO" id="GO:0046983">
    <property type="term" value="F:protein dimerization activity"/>
    <property type="evidence" value="ECO:0007669"/>
    <property type="project" value="InterPro"/>
</dbReference>
<evidence type="ECO:0000256" key="3">
    <source>
        <dbReference type="ARBA" id="ARBA00022691"/>
    </source>
</evidence>
<dbReference type="InterPro" id="IPR012967">
    <property type="entry name" value="COMT_dimerisation"/>
</dbReference>
<reference evidence="7" key="1">
    <citation type="journal article" date="2021" name="Nat. Commun.">
        <title>Genetic determinants of endophytism in the Arabidopsis root mycobiome.</title>
        <authorList>
            <person name="Mesny F."/>
            <person name="Miyauchi S."/>
            <person name="Thiergart T."/>
            <person name="Pickel B."/>
            <person name="Atanasova L."/>
            <person name="Karlsson M."/>
            <person name="Huettel B."/>
            <person name="Barry K.W."/>
            <person name="Haridas S."/>
            <person name="Chen C."/>
            <person name="Bauer D."/>
            <person name="Andreopoulos W."/>
            <person name="Pangilinan J."/>
            <person name="LaButti K."/>
            <person name="Riley R."/>
            <person name="Lipzen A."/>
            <person name="Clum A."/>
            <person name="Drula E."/>
            <person name="Henrissat B."/>
            <person name="Kohler A."/>
            <person name="Grigoriev I.V."/>
            <person name="Martin F.M."/>
            <person name="Hacquard S."/>
        </authorList>
    </citation>
    <scope>NUCLEOTIDE SEQUENCE</scope>
    <source>
        <strain evidence="7">MPI-CAGE-CH-0243</strain>
    </source>
</reference>
<feature type="domain" description="O-methyltransferase C-terminal" evidence="5">
    <location>
        <begin position="218"/>
        <end position="359"/>
    </location>
</feature>
<dbReference type="PANTHER" id="PTHR43712">
    <property type="entry name" value="PUTATIVE (AFU_ORTHOLOGUE AFUA_4G14580)-RELATED"/>
    <property type="match status" value="1"/>
</dbReference>
<dbReference type="InterPro" id="IPR016461">
    <property type="entry name" value="COMT-like"/>
</dbReference>
<accession>A0A9P9IX43</accession>
<dbReference type="SUPFAM" id="SSF53335">
    <property type="entry name" value="S-adenosyl-L-methionine-dependent methyltransferases"/>
    <property type="match status" value="1"/>
</dbReference>
<keyword evidence="1 7" id="KW-0489">Methyltransferase</keyword>
<dbReference type="InterPro" id="IPR029063">
    <property type="entry name" value="SAM-dependent_MTases_sf"/>
</dbReference>
<dbReference type="PANTHER" id="PTHR43712:SF1">
    <property type="entry name" value="HYPOTHETICAL O-METHYLTRANSFERASE (EUROFUNG)-RELATED"/>
    <property type="match status" value="1"/>
</dbReference>
<dbReference type="GO" id="GO:0032259">
    <property type="term" value="P:methylation"/>
    <property type="evidence" value="ECO:0007669"/>
    <property type="project" value="UniProtKB-KW"/>
</dbReference>
<feature type="active site" description="Proton acceptor" evidence="4">
    <location>
        <position position="289"/>
    </location>
</feature>
<dbReference type="InterPro" id="IPR001077">
    <property type="entry name" value="COMT_C"/>
</dbReference>
<evidence type="ECO:0000259" key="6">
    <source>
        <dbReference type="Pfam" id="PF08100"/>
    </source>
</evidence>
<dbReference type="Gene3D" id="1.10.10.10">
    <property type="entry name" value="Winged helix-like DNA-binding domain superfamily/Winged helix DNA-binding domain"/>
    <property type="match status" value="1"/>
</dbReference>
<evidence type="ECO:0000313" key="8">
    <source>
        <dbReference type="Proteomes" id="UP000700596"/>
    </source>
</evidence>
<sequence>MEAIVSQYTDLFTKSNDAERLELQAQLLELRDAHDSEWDLILRLSSCTLQMPLLKIGTDLGIFEHLVKNEKPTHLDDLAKQVGSSPDLLRHLLRASAAFHFIKETGKDEFTANRQTKIFANPNAAGAMVHLYDCHGPVTYALPEYLKERNYRPITSNKDLPFQKALKTDLAPFDWMRQHPEQMKSLGQAMAIERGRQWTESYPVTDRVGTFKPKPESALLVDVGGGFGQQAVDFKTRFPHLPGRIIVQDIPETLSRAPTVEGIEFMVQDFFQPQVIEGAKFYYLRHILHDWADEDCVRILKNLVPALGAESYVVIDEVVFPDTGAPWQAAYMDLAMMSTLGAKERTRSEFESILEEAGLRVIDIHQYDPKTTSVILAVLK</sequence>
<dbReference type="AlphaFoldDB" id="A0A9P9IX43"/>
<evidence type="ECO:0000256" key="1">
    <source>
        <dbReference type="ARBA" id="ARBA00022603"/>
    </source>
</evidence>
<dbReference type="Proteomes" id="UP000700596">
    <property type="component" value="Unassembled WGS sequence"/>
</dbReference>
<dbReference type="OrthoDB" id="2410195at2759"/>
<comment type="caution">
    <text evidence="7">The sequence shown here is derived from an EMBL/GenBank/DDBJ whole genome shotgun (WGS) entry which is preliminary data.</text>
</comment>
<evidence type="ECO:0000256" key="4">
    <source>
        <dbReference type="PIRSR" id="PIRSR005739-1"/>
    </source>
</evidence>
<evidence type="ECO:0000259" key="5">
    <source>
        <dbReference type="Pfam" id="PF00891"/>
    </source>
</evidence>
<dbReference type="Pfam" id="PF08100">
    <property type="entry name" value="Dimerisation"/>
    <property type="match status" value="1"/>
</dbReference>
<dbReference type="SUPFAM" id="SSF46785">
    <property type="entry name" value="Winged helix' DNA-binding domain"/>
    <property type="match status" value="1"/>
</dbReference>
<keyword evidence="8" id="KW-1185">Reference proteome</keyword>
<proteinExistence type="predicted"/>
<dbReference type="EMBL" id="JAGMWT010000001">
    <property type="protein sequence ID" value="KAH7138903.1"/>
    <property type="molecule type" value="Genomic_DNA"/>
</dbReference>
<dbReference type="PROSITE" id="PS51683">
    <property type="entry name" value="SAM_OMT_II"/>
    <property type="match status" value="1"/>
</dbReference>
<keyword evidence="2" id="KW-0808">Transferase</keyword>
<dbReference type="GO" id="GO:0008171">
    <property type="term" value="F:O-methyltransferase activity"/>
    <property type="evidence" value="ECO:0007669"/>
    <property type="project" value="InterPro"/>
</dbReference>